<dbReference type="AlphaFoldDB" id="A0A1C2IJZ0"/>
<evidence type="ECO:0000313" key="2">
    <source>
        <dbReference type="Proteomes" id="UP000094893"/>
    </source>
</evidence>
<dbReference type="EMBL" id="LWSA01000028">
    <property type="protein sequence ID" value="OCX76248.1"/>
    <property type="molecule type" value="Genomic_DNA"/>
</dbReference>
<accession>A0A1C2IJZ0</accession>
<sequence>MEKNITAYLVTLEGEFYDDDSPNFLVIEATILGPKKNSVKETQFVLLGFPDQNPRLCEVKNPHLKWNCEGENDDKMGLGIQYQMMLEMAARHVFDEASYHGDTCLGNDVGHIATEWTGRAGYLRMKVAISLDKEKYLNDGVYRCHPREWLQKSFI</sequence>
<organism evidence="1 2">
    <name type="scientific">Acidithiobacillus thiooxidans</name>
    <name type="common">Thiobacillus thiooxidans</name>
    <dbReference type="NCBI Taxonomy" id="930"/>
    <lineage>
        <taxon>Bacteria</taxon>
        <taxon>Pseudomonadati</taxon>
        <taxon>Pseudomonadota</taxon>
        <taxon>Acidithiobacillia</taxon>
        <taxon>Acidithiobacillales</taxon>
        <taxon>Acidithiobacillaceae</taxon>
        <taxon>Acidithiobacillus</taxon>
    </lineage>
</organism>
<comment type="caution">
    <text evidence="1">The sequence shown here is derived from an EMBL/GenBank/DDBJ whole genome shotgun (WGS) entry which is preliminary data.</text>
</comment>
<protein>
    <submittedName>
        <fullName evidence="1">Uncharacterized protein</fullName>
    </submittedName>
</protein>
<dbReference type="RefSeq" id="WP_024893268.1">
    <property type="nucleotide sequence ID" value="NZ_LWRZ01000239.1"/>
</dbReference>
<dbReference type="Proteomes" id="UP000094893">
    <property type="component" value="Unassembled WGS sequence"/>
</dbReference>
<proteinExistence type="predicted"/>
<evidence type="ECO:0000313" key="1">
    <source>
        <dbReference type="EMBL" id="OCX76248.1"/>
    </source>
</evidence>
<gene>
    <name evidence="1" type="ORF">A6P07_02835</name>
</gene>
<reference evidence="1 2" key="1">
    <citation type="journal article" date="2016" name="Int. J. Mol. Sci.">
        <title>Comparative genomics of the extreme acidophile Acidithiobacillus thiooxidans reveals intraspecific divergence and niche adaptation.</title>
        <authorList>
            <person name="Zhang X."/>
            <person name="Feng X."/>
            <person name="Tao J."/>
            <person name="Ma L."/>
            <person name="Xiao Y."/>
            <person name="Liang Y."/>
            <person name="Liu X."/>
            <person name="Yin H."/>
        </authorList>
    </citation>
    <scope>NUCLEOTIDE SEQUENCE [LARGE SCALE GENOMIC DNA]</scope>
    <source>
        <strain evidence="1 2">A02</strain>
    </source>
</reference>
<name>A0A1C2IJZ0_ACITH</name>